<evidence type="ECO:0000256" key="2">
    <source>
        <dbReference type="ARBA" id="ARBA00006190"/>
    </source>
</evidence>
<evidence type="ECO:0000256" key="1">
    <source>
        <dbReference type="ARBA" id="ARBA00004608"/>
    </source>
</evidence>
<dbReference type="GO" id="GO:0005771">
    <property type="term" value="C:multivesicular body"/>
    <property type="evidence" value="ECO:0000318"/>
    <property type="project" value="GO_Central"/>
</dbReference>
<sequence>GNRDDGKISKTDKAVLNLKIQRDKLKNYQTQLNVIIQREVTIAKECAKQGKKNQALLALKKKKYQEKLLEDSFANLQNIEELISNIEQAEIQNRIFESLKQGNEALKDIQKEMSLEDVENLMSETEEAIQYQNDISEALSGKFSQEEEDALLEELDQMEKQ</sequence>
<gene>
    <name evidence="8" type="ORF">DICPUDRAFT_11107</name>
</gene>
<comment type="similarity">
    <text evidence="2">Belongs to the SNF7 family.</text>
</comment>
<dbReference type="VEuPathDB" id="AmoebaDB:DICPUDRAFT_11107"/>
<dbReference type="GO" id="GO:0015031">
    <property type="term" value="P:protein transport"/>
    <property type="evidence" value="ECO:0007669"/>
    <property type="project" value="UniProtKB-KW"/>
</dbReference>
<evidence type="ECO:0008006" key="10">
    <source>
        <dbReference type="Google" id="ProtNLM"/>
    </source>
</evidence>
<dbReference type="Gene3D" id="1.10.287.1060">
    <property type="entry name" value="ESAT-6-like"/>
    <property type="match status" value="1"/>
</dbReference>
<dbReference type="KEGG" id="dpp:DICPUDRAFT_11107"/>
<dbReference type="Pfam" id="PF03357">
    <property type="entry name" value="Snf7"/>
    <property type="match status" value="1"/>
</dbReference>
<dbReference type="RefSeq" id="XP_003288193.1">
    <property type="nucleotide sequence ID" value="XM_003288145.1"/>
</dbReference>
<evidence type="ECO:0000256" key="5">
    <source>
        <dbReference type="ARBA" id="ARBA00022927"/>
    </source>
</evidence>
<accession>F0ZLA5</accession>
<feature type="coiled-coil region" evidence="7">
    <location>
        <begin position="69"/>
        <end position="99"/>
    </location>
</feature>
<dbReference type="PANTHER" id="PTHR22761">
    <property type="entry name" value="CHARGED MULTIVESICULAR BODY PROTEIN"/>
    <property type="match status" value="1"/>
</dbReference>
<reference evidence="9" key="1">
    <citation type="journal article" date="2011" name="Genome Biol.">
        <title>Comparative genomics of the social amoebae Dictyostelium discoideum and Dictyostelium purpureum.</title>
        <authorList>
            <consortium name="US DOE Joint Genome Institute (JGI-PGF)"/>
            <person name="Sucgang R."/>
            <person name="Kuo A."/>
            <person name="Tian X."/>
            <person name="Salerno W."/>
            <person name="Parikh A."/>
            <person name="Feasley C.L."/>
            <person name="Dalin E."/>
            <person name="Tu H."/>
            <person name="Huang E."/>
            <person name="Barry K."/>
            <person name="Lindquist E."/>
            <person name="Shapiro H."/>
            <person name="Bruce D."/>
            <person name="Schmutz J."/>
            <person name="Salamov A."/>
            <person name="Fey P."/>
            <person name="Gaudet P."/>
            <person name="Anjard C."/>
            <person name="Babu M.M."/>
            <person name="Basu S."/>
            <person name="Bushmanova Y."/>
            <person name="van der Wel H."/>
            <person name="Katoh-Kurasawa M."/>
            <person name="Dinh C."/>
            <person name="Coutinho P.M."/>
            <person name="Saito T."/>
            <person name="Elias M."/>
            <person name="Schaap P."/>
            <person name="Kay R.R."/>
            <person name="Henrissat B."/>
            <person name="Eichinger L."/>
            <person name="Rivero F."/>
            <person name="Putnam N.H."/>
            <person name="West C.M."/>
            <person name="Loomis W.F."/>
            <person name="Chisholm R.L."/>
            <person name="Shaulsky G."/>
            <person name="Strassmann J.E."/>
            <person name="Queller D.C."/>
            <person name="Kuspa A."/>
            <person name="Grigoriev I.V."/>
        </authorList>
    </citation>
    <scope>NUCLEOTIDE SEQUENCE [LARGE SCALE GENOMIC DNA]</scope>
    <source>
        <strain evidence="9">QSDP1</strain>
    </source>
</reference>
<keyword evidence="3" id="KW-0813">Transport</keyword>
<dbReference type="eggNOG" id="KOG2910">
    <property type="taxonomic scope" value="Eukaryota"/>
</dbReference>
<dbReference type="GeneID" id="10501626"/>
<dbReference type="Proteomes" id="UP000001064">
    <property type="component" value="Unassembled WGS sequence"/>
</dbReference>
<dbReference type="AlphaFoldDB" id="F0ZLA5"/>
<dbReference type="OrthoDB" id="441172at2759"/>
<dbReference type="EMBL" id="GL871065">
    <property type="protein sequence ID" value="EGC35267.1"/>
    <property type="molecule type" value="Genomic_DNA"/>
</dbReference>
<dbReference type="InterPro" id="IPR005024">
    <property type="entry name" value="Snf7_fam"/>
</dbReference>
<evidence type="ECO:0000256" key="3">
    <source>
        <dbReference type="ARBA" id="ARBA00022448"/>
    </source>
</evidence>
<dbReference type="FunCoup" id="F0ZLA5">
    <property type="interactions" value="539"/>
</dbReference>
<evidence type="ECO:0000256" key="4">
    <source>
        <dbReference type="ARBA" id="ARBA00022753"/>
    </source>
</evidence>
<keyword evidence="5" id="KW-0653">Protein transport</keyword>
<keyword evidence="6" id="KW-0472">Membrane</keyword>
<keyword evidence="4" id="KW-0967">Endosome</keyword>
<name>F0ZLA5_DICPU</name>
<organism evidence="8 9">
    <name type="scientific">Dictyostelium purpureum</name>
    <name type="common">Slime mold</name>
    <dbReference type="NCBI Taxonomy" id="5786"/>
    <lineage>
        <taxon>Eukaryota</taxon>
        <taxon>Amoebozoa</taxon>
        <taxon>Evosea</taxon>
        <taxon>Eumycetozoa</taxon>
        <taxon>Dictyostelia</taxon>
        <taxon>Dictyosteliales</taxon>
        <taxon>Dictyosteliaceae</taxon>
        <taxon>Dictyostelium</taxon>
    </lineage>
</organism>
<evidence type="ECO:0000313" key="8">
    <source>
        <dbReference type="EMBL" id="EGC35267.1"/>
    </source>
</evidence>
<evidence type="ECO:0000313" key="9">
    <source>
        <dbReference type="Proteomes" id="UP000001064"/>
    </source>
</evidence>
<dbReference type="GO" id="GO:0032511">
    <property type="term" value="P:late endosome to vacuole transport via multivesicular body sorting pathway"/>
    <property type="evidence" value="ECO:0000318"/>
    <property type="project" value="GO_Central"/>
</dbReference>
<keyword evidence="9" id="KW-1185">Reference proteome</keyword>
<dbReference type="PANTHER" id="PTHR22761:SF5">
    <property type="entry name" value="CHARGED MULTIVESICULAR BODY PROTEIN 6"/>
    <property type="match status" value="1"/>
</dbReference>
<feature type="non-terminal residue" evidence="8">
    <location>
        <position position="161"/>
    </location>
</feature>
<dbReference type="OMA" id="RAKQPAM"/>
<comment type="subcellular location">
    <subcellularLocation>
        <location evidence="1">Endosome membrane</location>
    </subcellularLocation>
</comment>
<protein>
    <recommendedName>
        <fullName evidence="10">SNF7 family protein</fullName>
    </recommendedName>
</protein>
<proteinExistence type="inferred from homology"/>
<keyword evidence="7" id="KW-0175">Coiled coil</keyword>
<dbReference type="InParanoid" id="F0ZLA5"/>
<evidence type="ECO:0000256" key="7">
    <source>
        <dbReference type="SAM" id="Coils"/>
    </source>
</evidence>
<feature type="non-terminal residue" evidence="8">
    <location>
        <position position="1"/>
    </location>
</feature>
<dbReference type="GO" id="GO:0000815">
    <property type="term" value="C:ESCRT III complex"/>
    <property type="evidence" value="ECO:0000318"/>
    <property type="project" value="GO_Central"/>
</dbReference>
<evidence type="ECO:0000256" key="6">
    <source>
        <dbReference type="ARBA" id="ARBA00023136"/>
    </source>
</evidence>
<dbReference type="GO" id="GO:0006900">
    <property type="term" value="P:vesicle budding from membrane"/>
    <property type="evidence" value="ECO:0000318"/>
    <property type="project" value="GO_Central"/>
</dbReference>
<dbReference type="STRING" id="5786.F0ZLA5"/>